<dbReference type="EMBL" id="CAPB01000020">
    <property type="protein sequence ID" value="CCO93883.1"/>
    <property type="molecule type" value="Genomic_DNA"/>
</dbReference>
<evidence type="ECO:0000313" key="3">
    <source>
        <dbReference type="Proteomes" id="UP000013111"/>
    </source>
</evidence>
<dbReference type="AlphaFoldDB" id="A0A831ESJ9"/>
<feature type="signal peptide" evidence="1">
    <location>
        <begin position="1"/>
        <end position="23"/>
    </location>
</feature>
<protein>
    <submittedName>
        <fullName evidence="2">Uncharacterized protein</fullName>
    </submittedName>
</protein>
<proteinExistence type="predicted"/>
<keyword evidence="1" id="KW-0732">Signal</keyword>
<comment type="caution">
    <text evidence="2">The sequence shown here is derived from an EMBL/GenBank/DDBJ whole genome shotgun (WGS) entry which is preliminary data.</text>
</comment>
<name>A0A831ESJ9_ERWAM</name>
<dbReference type="Proteomes" id="UP000013111">
    <property type="component" value="Unassembled WGS sequence"/>
</dbReference>
<evidence type="ECO:0000313" key="2">
    <source>
        <dbReference type="EMBL" id="CCO93883.1"/>
    </source>
</evidence>
<reference evidence="2 3" key="2">
    <citation type="submission" date="2013-04" db="EMBL/GenBank/DDBJ databases">
        <title>Comparative genomics of 12 strains of Erwinia amylovora identifies a pan-genome with a large conserved core and provides insights into host specificity.</title>
        <authorList>
            <person name="Mann R.A."/>
            <person name="Smits T.H.M."/>
            <person name="Buehlmann A."/>
            <person name="Blom J."/>
            <person name="Goesmann A."/>
            <person name="Frey J.E."/>
            <person name="Plummer K.M."/>
            <person name="Beer S.V."/>
            <person name="Luck J."/>
            <person name="Duffy B."/>
            <person name="Rodoni B."/>
        </authorList>
    </citation>
    <scope>NUCLEOTIDE SEQUENCE [LARGE SCALE GENOMIC DNA]</scope>
    <source>
        <strain evidence="3">CFBP 1232</strain>
    </source>
</reference>
<organism evidence="2 3">
    <name type="scientific">Erwinia amylovora NBRC 12687 = CFBP 1232</name>
    <dbReference type="NCBI Taxonomy" id="1219359"/>
    <lineage>
        <taxon>Bacteria</taxon>
        <taxon>Pseudomonadati</taxon>
        <taxon>Pseudomonadota</taxon>
        <taxon>Gammaproteobacteria</taxon>
        <taxon>Enterobacterales</taxon>
        <taxon>Erwiniaceae</taxon>
        <taxon>Erwinia</taxon>
    </lineage>
</organism>
<reference evidence="2 3" key="1">
    <citation type="submission" date="2012-11" db="EMBL/GenBank/DDBJ databases">
        <authorList>
            <person name="Linke B."/>
        </authorList>
    </citation>
    <scope>NUCLEOTIDE SEQUENCE [LARGE SCALE GENOMIC DNA]</scope>
    <source>
        <strain evidence="3">CFBP 1232</strain>
    </source>
</reference>
<gene>
    <name evidence="2" type="ORF">BN437_1953</name>
</gene>
<feature type="chain" id="PRO_5032339202" evidence="1">
    <location>
        <begin position="24"/>
        <end position="42"/>
    </location>
</feature>
<accession>A0A831ESJ9</accession>
<evidence type="ECO:0000256" key="1">
    <source>
        <dbReference type="SAM" id="SignalP"/>
    </source>
</evidence>
<sequence>MKKMLLLMATLVFSAMICVTANAEIICWENVCIDVGDVGVHP</sequence>